<dbReference type="SUPFAM" id="SSF48179">
    <property type="entry name" value="6-phosphogluconate dehydrogenase C-terminal domain-like"/>
    <property type="match status" value="1"/>
</dbReference>
<dbReference type="GO" id="GO:0016616">
    <property type="term" value="F:oxidoreductase activity, acting on the CH-OH group of donors, NAD or NADP as acceptor"/>
    <property type="evidence" value="ECO:0007669"/>
    <property type="project" value="InterPro"/>
</dbReference>
<keyword evidence="2" id="KW-0560">Oxidoreductase</keyword>
<evidence type="ECO:0000256" key="2">
    <source>
        <dbReference type="ARBA" id="ARBA00023002"/>
    </source>
</evidence>
<keyword evidence="8" id="KW-1185">Reference proteome</keyword>
<dbReference type="PIRSF" id="PIRSF000124">
    <property type="entry name" value="UDPglc_GDPman_dh"/>
    <property type="match status" value="1"/>
</dbReference>
<dbReference type="AlphaFoldDB" id="A0A4S1CAU6"/>
<organism evidence="6 8">
    <name type="scientific">Geomonas terrae</name>
    <dbReference type="NCBI Taxonomy" id="2562681"/>
    <lineage>
        <taxon>Bacteria</taxon>
        <taxon>Pseudomonadati</taxon>
        <taxon>Thermodesulfobacteriota</taxon>
        <taxon>Desulfuromonadia</taxon>
        <taxon>Geobacterales</taxon>
        <taxon>Geobacteraceae</taxon>
        <taxon>Geomonas</taxon>
    </lineage>
</organism>
<dbReference type="SMART" id="SM00984">
    <property type="entry name" value="UDPG_MGDP_dh_C"/>
    <property type="match status" value="1"/>
</dbReference>
<dbReference type="Proteomes" id="UP000306416">
    <property type="component" value="Unassembled WGS sequence"/>
</dbReference>
<keyword evidence="3" id="KW-0520">NAD</keyword>
<dbReference type="PANTHER" id="PTHR43491">
    <property type="entry name" value="UDP-N-ACETYL-D-MANNOSAMINE DEHYDROGENASE"/>
    <property type="match status" value="1"/>
</dbReference>
<dbReference type="InterPro" id="IPR008927">
    <property type="entry name" value="6-PGluconate_DH-like_C_sf"/>
</dbReference>
<dbReference type="PANTHER" id="PTHR43491:SF2">
    <property type="entry name" value="UDP-N-ACETYL-D-MANNOSAMINE DEHYDROGENASE"/>
    <property type="match status" value="1"/>
</dbReference>
<name>A0A4S1CAU6_9BACT</name>
<evidence type="ECO:0000259" key="5">
    <source>
        <dbReference type="SMART" id="SM00984"/>
    </source>
</evidence>
<dbReference type="EMBL" id="SRSC01000004">
    <property type="protein sequence ID" value="TGU70444.1"/>
    <property type="molecule type" value="Genomic_DNA"/>
</dbReference>
<comment type="caution">
    <text evidence="6">The sequence shown here is derived from an EMBL/GenBank/DDBJ whole genome shotgun (WGS) entry which is preliminary data.</text>
</comment>
<dbReference type="EMBL" id="SRSC01000002">
    <property type="protein sequence ID" value="TGU72864.1"/>
    <property type="molecule type" value="Genomic_DNA"/>
</dbReference>
<dbReference type="InterPro" id="IPR036220">
    <property type="entry name" value="UDP-Glc/GDP-Man_DH_C_sf"/>
</dbReference>
<dbReference type="GO" id="GO:0000271">
    <property type="term" value="P:polysaccharide biosynthetic process"/>
    <property type="evidence" value="ECO:0007669"/>
    <property type="project" value="InterPro"/>
</dbReference>
<gene>
    <name evidence="7" type="ORF">E4633_11290</name>
    <name evidence="6" type="ORF">E4633_15680</name>
</gene>
<dbReference type="GO" id="GO:0051287">
    <property type="term" value="F:NAD binding"/>
    <property type="evidence" value="ECO:0007669"/>
    <property type="project" value="InterPro"/>
</dbReference>
<protein>
    <submittedName>
        <fullName evidence="6">Nucleotide sugar dehydrogenase</fullName>
    </submittedName>
</protein>
<dbReference type="NCBIfam" id="TIGR03026">
    <property type="entry name" value="NDP-sugDHase"/>
    <property type="match status" value="1"/>
</dbReference>
<dbReference type="Pfam" id="PF03721">
    <property type="entry name" value="UDPG_MGDP_dh_N"/>
    <property type="match status" value="1"/>
</dbReference>
<feature type="domain" description="UDP-glucose/GDP-mannose dehydrogenase C-terminal" evidence="5">
    <location>
        <begin position="315"/>
        <end position="415"/>
    </location>
</feature>
<dbReference type="Pfam" id="PF03720">
    <property type="entry name" value="UDPG_MGDP_dh_C"/>
    <property type="match status" value="1"/>
</dbReference>
<dbReference type="InterPro" id="IPR014026">
    <property type="entry name" value="UDP-Glc/GDP-Man_DH_dimer"/>
</dbReference>
<dbReference type="SUPFAM" id="SSF51735">
    <property type="entry name" value="NAD(P)-binding Rossmann-fold domains"/>
    <property type="match status" value="1"/>
</dbReference>
<evidence type="ECO:0000256" key="3">
    <source>
        <dbReference type="ARBA" id="ARBA00023027"/>
    </source>
</evidence>
<evidence type="ECO:0000313" key="7">
    <source>
        <dbReference type="EMBL" id="TGU72864.1"/>
    </source>
</evidence>
<sequence>MTAERIISVVGLGYVGLPVAVAFGKCRTTIGFDINRNRIMELREGRDHTGEVEAADLAEADILFTDRVEDLKKADFHIVAVPTPIDQANQPDLTLMYRASETVGSALKKGDIVVYESTVYPGVTEEECLPILERVSGLRGGVDFKVGYSPERINPGDREHTFTKIKKVVSGQDAETLEVVAQVYGSVVTAGVFRASSIKVAEAAKVIENTQRDLNIALMNELALIFDRMGIDTGDVLAAAGSKWNFLNFRPGLVGGHCIGVDPYYLTHKAEKNGYIPQVILAGRRINDGMGKFVAQRAVKEIIRAGHHVLGSYVTVLGLTFKENCPDLRNSKVIDIVKEFEDYGVEVQVCDPMADPEEAHHEYGVSIMPMSKLKPAVAVVVAVAHREYQELGPADFARLMVANPVLIDVKGLFDRELMNGAGIRVWKL</sequence>
<dbReference type="Pfam" id="PF00984">
    <property type="entry name" value="UDPG_MGDP_dh"/>
    <property type="match status" value="1"/>
</dbReference>
<dbReference type="InterPro" id="IPR028359">
    <property type="entry name" value="UDP_ManNAc/GlcNAc_DH"/>
</dbReference>
<dbReference type="InterPro" id="IPR017476">
    <property type="entry name" value="UDP-Glc/GDP-Man"/>
</dbReference>
<dbReference type="InterPro" id="IPR001732">
    <property type="entry name" value="UDP-Glc/GDP-Man_DH_N"/>
</dbReference>
<accession>A0A4S1CAU6</accession>
<dbReference type="InterPro" id="IPR014027">
    <property type="entry name" value="UDP-Glc/GDP-Man_DH_C"/>
</dbReference>
<dbReference type="InterPro" id="IPR036291">
    <property type="entry name" value="NAD(P)-bd_dom_sf"/>
</dbReference>
<dbReference type="Gene3D" id="3.40.50.720">
    <property type="entry name" value="NAD(P)-binding Rossmann-like Domain"/>
    <property type="match status" value="2"/>
</dbReference>
<evidence type="ECO:0000313" key="6">
    <source>
        <dbReference type="EMBL" id="TGU70444.1"/>
    </source>
</evidence>
<comment type="similarity">
    <text evidence="1 4">Belongs to the UDP-glucose/GDP-mannose dehydrogenase family.</text>
</comment>
<evidence type="ECO:0000256" key="1">
    <source>
        <dbReference type="ARBA" id="ARBA00006601"/>
    </source>
</evidence>
<dbReference type="GO" id="GO:0016628">
    <property type="term" value="F:oxidoreductase activity, acting on the CH-CH group of donors, NAD or NADP as acceptor"/>
    <property type="evidence" value="ECO:0007669"/>
    <property type="project" value="InterPro"/>
</dbReference>
<evidence type="ECO:0000313" key="8">
    <source>
        <dbReference type="Proteomes" id="UP000306416"/>
    </source>
</evidence>
<evidence type="ECO:0000256" key="4">
    <source>
        <dbReference type="PIRNR" id="PIRNR000124"/>
    </source>
</evidence>
<dbReference type="SUPFAM" id="SSF52413">
    <property type="entry name" value="UDP-glucose/GDP-mannose dehydrogenase C-terminal domain"/>
    <property type="match status" value="1"/>
</dbReference>
<dbReference type="PIRSF" id="PIRSF500136">
    <property type="entry name" value="UDP_ManNAc_DH"/>
    <property type="match status" value="1"/>
</dbReference>
<reference evidence="6 8" key="1">
    <citation type="submission" date="2019-04" db="EMBL/GenBank/DDBJ databases">
        <title>Geobacter oryzae sp. nov., ferric-reducing bacteria isolated from paddy soil.</title>
        <authorList>
            <person name="Xu Z."/>
            <person name="Masuda Y."/>
            <person name="Itoh H."/>
            <person name="Senoo K."/>
        </authorList>
    </citation>
    <scope>NUCLEOTIDE SEQUENCE [LARGE SCALE GENOMIC DNA]</scope>
    <source>
        <strain evidence="6 8">Red111</strain>
    </source>
</reference>
<proteinExistence type="inferred from homology"/>
<dbReference type="RefSeq" id="WP_135870331.1">
    <property type="nucleotide sequence ID" value="NZ_SRSC01000002.1"/>
</dbReference>